<accession>A0A1M6C956</accession>
<keyword evidence="1" id="KW-0472">Membrane</keyword>
<dbReference type="EMBL" id="FQZE01000003">
    <property type="protein sequence ID" value="SHI57580.1"/>
    <property type="molecule type" value="Genomic_DNA"/>
</dbReference>
<keyword evidence="1" id="KW-1133">Transmembrane helix</keyword>
<feature type="transmembrane region" description="Helical" evidence="1">
    <location>
        <begin position="7"/>
        <end position="26"/>
    </location>
</feature>
<sequence>MRIIKNTITILAEIIVLILSTLWYIKTYEYEPLIAMIISGVGLLTSLISKWFVRPKIVLHHKKTDWGRLTKGYTSNNPQIIRLGVDIPNQYWELFWNHILEIRNNSSQTAYSIDIKYINTPPKTYINGEIGKIEPLLPNERRDFKIKIVQNTTGTHLEADDYLKTNIKTLMEDAKIIVKYEDESGTKFYTEYNWLTDTNKFKLFNNFKNKTT</sequence>
<evidence type="ECO:0000313" key="3">
    <source>
        <dbReference type="Proteomes" id="UP000184050"/>
    </source>
</evidence>
<name>A0A1M6C956_9BACT</name>
<feature type="transmembrane region" description="Helical" evidence="1">
    <location>
        <begin position="32"/>
        <end position="53"/>
    </location>
</feature>
<evidence type="ECO:0000256" key="1">
    <source>
        <dbReference type="SAM" id="Phobius"/>
    </source>
</evidence>
<dbReference type="OrthoDB" id="1493563at2"/>
<proteinExistence type="predicted"/>
<reference evidence="2 3" key="1">
    <citation type="submission" date="2016-11" db="EMBL/GenBank/DDBJ databases">
        <authorList>
            <person name="Jaros S."/>
            <person name="Januszkiewicz K."/>
            <person name="Wedrychowicz H."/>
        </authorList>
    </citation>
    <scope>NUCLEOTIDE SEQUENCE [LARGE SCALE GENOMIC DNA]</scope>
    <source>
        <strain evidence="2 3">DSM 27063</strain>
    </source>
</reference>
<dbReference type="RefSeq" id="WP_073165479.1">
    <property type="nucleotide sequence ID" value="NZ_FQZE01000003.1"/>
</dbReference>
<keyword evidence="1" id="KW-0812">Transmembrane</keyword>
<gene>
    <name evidence="2" type="ORF">SAMN05444280_103183</name>
</gene>
<dbReference type="AlphaFoldDB" id="A0A1M6C956"/>
<evidence type="ECO:0000313" key="2">
    <source>
        <dbReference type="EMBL" id="SHI57580.1"/>
    </source>
</evidence>
<keyword evidence="3" id="KW-1185">Reference proteome</keyword>
<dbReference type="Proteomes" id="UP000184050">
    <property type="component" value="Unassembled WGS sequence"/>
</dbReference>
<organism evidence="2 3">
    <name type="scientific">Tangfeifania diversioriginum</name>
    <dbReference type="NCBI Taxonomy" id="1168035"/>
    <lineage>
        <taxon>Bacteria</taxon>
        <taxon>Pseudomonadati</taxon>
        <taxon>Bacteroidota</taxon>
        <taxon>Bacteroidia</taxon>
        <taxon>Marinilabiliales</taxon>
        <taxon>Prolixibacteraceae</taxon>
        <taxon>Tangfeifania</taxon>
    </lineage>
</organism>
<protein>
    <submittedName>
        <fullName evidence="2">Uncharacterized protein</fullName>
    </submittedName>
</protein>
<dbReference type="STRING" id="1168035.SAMN05444280_103183"/>